<dbReference type="Proteomes" id="UP000245341">
    <property type="component" value="Unplaced"/>
</dbReference>
<evidence type="ECO:0000313" key="2">
    <source>
        <dbReference type="RefSeq" id="XP_030876382.1"/>
    </source>
</evidence>
<reference evidence="2" key="1">
    <citation type="submission" date="2025-08" db="UniProtKB">
        <authorList>
            <consortium name="RefSeq"/>
        </authorList>
    </citation>
    <scope>IDENTIFICATION</scope>
    <source>
        <tissue evidence="2">Liver</tissue>
    </source>
</reference>
<sequence>MHGRGTDVHWYLHRQVVPPVFHRPDPLLAHSEALGCLHPGRGAMAYTILKMHSKRLLKLPLEGLREFLQDTLAQPWALEDEVVLRHLRSSMASSEG</sequence>
<protein>
    <submittedName>
        <fullName evidence="2">USP6 N-terminal-like protein isoform X2</fullName>
    </submittedName>
</protein>
<accession>A0A7F8Q550</accession>
<proteinExistence type="predicted"/>
<evidence type="ECO:0000313" key="1">
    <source>
        <dbReference type="Proteomes" id="UP000245341"/>
    </source>
</evidence>
<dbReference type="GeneID" id="102733629"/>
<keyword evidence="1" id="KW-1185">Reference proteome</keyword>
<gene>
    <name evidence="2" type="primary">LOC102733629</name>
</gene>
<organism evidence="1 2">
    <name type="scientific">Leptonychotes weddellii</name>
    <name type="common">Weddell seal</name>
    <name type="synonym">Otaria weddellii</name>
    <dbReference type="NCBI Taxonomy" id="9713"/>
    <lineage>
        <taxon>Eukaryota</taxon>
        <taxon>Metazoa</taxon>
        <taxon>Chordata</taxon>
        <taxon>Craniata</taxon>
        <taxon>Vertebrata</taxon>
        <taxon>Euteleostomi</taxon>
        <taxon>Mammalia</taxon>
        <taxon>Eutheria</taxon>
        <taxon>Laurasiatheria</taxon>
        <taxon>Carnivora</taxon>
        <taxon>Caniformia</taxon>
        <taxon>Pinnipedia</taxon>
        <taxon>Phocidae</taxon>
        <taxon>Monachinae</taxon>
        <taxon>Lobodontini</taxon>
        <taxon>Leptonychotes</taxon>
    </lineage>
</organism>
<dbReference type="AlphaFoldDB" id="A0A7F8Q550"/>
<name>A0A7F8Q550_LEPWE</name>
<dbReference type="RefSeq" id="XP_030876382.1">
    <property type="nucleotide sequence ID" value="XM_031020522.1"/>
</dbReference>